<gene>
    <name evidence="1" type="ORF">SAMN05216388_10452</name>
</gene>
<dbReference type="AlphaFoldDB" id="A0A1H8VZM4"/>
<dbReference type="EMBL" id="FOCX01000045">
    <property type="protein sequence ID" value="SEP20851.1"/>
    <property type="molecule type" value="Genomic_DNA"/>
</dbReference>
<name>A0A1H8VZM4_9EURY</name>
<organism evidence="1 2">
    <name type="scientific">Halorientalis persicus</name>
    <dbReference type="NCBI Taxonomy" id="1367881"/>
    <lineage>
        <taxon>Archaea</taxon>
        <taxon>Methanobacteriati</taxon>
        <taxon>Methanobacteriota</taxon>
        <taxon>Stenosarchaea group</taxon>
        <taxon>Halobacteria</taxon>
        <taxon>Halobacteriales</taxon>
        <taxon>Haloarculaceae</taxon>
        <taxon>Halorientalis</taxon>
    </lineage>
</organism>
<sequence>MEAVNPHFESVEPLCDVIPIGIVEMTAQSSSREGSQITVCIDEKPSLGEIVFLGESMQKRSCRIGAMRSKQRDIEN</sequence>
<dbReference type="Proteomes" id="UP000198775">
    <property type="component" value="Unassembled WGS sequence"/>
</dbReference>
<keyword evidence="2" id="KW-1185">Reference proteome</keyword>
<accession>A0A1H8VZM4</accession>
<evidence type="ECO:0000313" key="2">
    <source>
        <dbReference type="Proteomes" id="UP000198775"/>
    </source>
</evidence>
<protein>
    <submittedName>
        <fullName evidence="1">Uncharacterized protein</fullName>
    </submittedName>
</protein>
<evidence type="ECO:0000313" key="1">
    <source>
        <dbReference type="EMBL" id="SEP20851.1"/>
    </source>
</evidence>
<proteinExistence type="predicted"/>
<reference evidence="2" key="1">
    <citation type="submission" date="2016-10" db="EMBL/GenBank/DDBJ databases">
        <authorList>
            <person name="Varghese N."/>
            <person name="Submissions S."/>
        </authorList>
    </citation>
    <scope>NUCLEOTIDE SEQUENCE [LARGE SCALE GENOMIC DNA]</scope>
    <source>
        <strain evidence="2">IBRC-M 10043</strain>
    </source>
</reference>